<reference evidence="1 2" key="1">
    <citation type="journal article" date="2023" name="G3 (Bethesda)">
        <title>A chromosome-length genome assembly and annotation of blackberry (Rubus argutus, cv. 'Hillquist').</title>
        <authorList>
            <person name="Bruna T."/>
            <person name="Aryal R."/>
            <person name="Dudchenko O."/>
            <person name="Sargent D.J."/>
            <person name="Mead D."/>
            <person name="Buti M."/>
            <person name="Cavallini A."/>
            <person name="Hytonen T."/>
            <person name="Andres J."/>
            <person name="Pham M."/>
            <person name="Weisz D."/>
            <person name="Mascagni F."/>
            <person name="Usai G."/>
            <person name="Natali L."/>
            <person name="Bassil N."/>
            <person name="Fernandez G.E."/>
            <person name="Lomsadze A."/>
            <person name="Armour M."/>
            <person name="Olukolu B."/>
            <person name="Poorten T."/>
            <person name="Britton C."/>
            <person name="Davik J."/>
            <person name="Ashrafi H."/>
            <person name="Aiden E.L."/>
            <person name="Borodovsky M."/>
            <person name="Worthington M."/>
        </authorList>
    </citation>
    <scope>NUCLEOTIDE SEQUENCE [LARGE SCALE GENOMIC DNA]</scope>
    <source>
        <strain evidence="1">PI 553951</strain>
    </source>
</reference>
<evidence type="ECO:0000313" key="1">
    <source>
        <dbReference type="EMBL" id="KAK9942369.1"/>
    </source>
</evidence>
<sequence length="92" mass="9848">MTTSPTMEEKEGVVCADGAWVIVGSKKDQGHQISGVWDTLAGDIEEVNPSGGLKPVDGLMVLTSESRSTVPEEAANAIRWRAILRVDAGRLR</sequence>
<dbReference type="EMBL" id="JBEDUW010000002">
    <property type="protein sequence ID" value="KAK9942369.1"/>
    <property type="molecule type" value="Genomic_DNA"/>
</dbReference>
<organism evidence="1 2">
    <name type="scientific">Rubus argutus</name>
    <name type="common">Southern blackberry</name>
    <dbReference type="NCBI Taxonomy" id="59490"/>
    <lineage>
        <taxon>Eukaryota</taxon>
        <taxon>Viridiplantae</taxon>
        <taxon>Streptophyta</taxon>
        <taxon>Embryophyta</taxon>
        <taxon>Tracheophyta</taxon>
        <taxon>Spermatophyta</taxon>
        <taxon>Magnoliopsida</taxon>
        <taxon>eudicotyledons</taxon>
        <taxon>Gunneridae</taxon>
        <taxon>Pentapetalae</taxon>
        <taxon>rosids</taxon>
        <taxon>fabids</taxon>
        <taxon>Rosales</taxon>
        <taxon>Rosaceae</taxon>
        <taxon>Rosoideae</taxon>
        <taxon>Rosoideae incertae sedis</taxon>
        <taxon>Rubus</taxon>
    </lineage>
</organism>
<protein>
    <submittedName>
        <fullName evidence="1">Uncharacterized protein</fullName>
    </submittedName>
</protein>
<dbReference type="Proteomes" id="UP001457282">
    <property type="component" value="Unassembled WGS sequence"/>
</dbReference>
<keyword evidence="2" id="KW-1185">Reference proteome</keyword>
<name>A0AAW1Y0D6_RUBAR</name>
<gene>
    <name evidence="1" type="ORF">M0R45_008038</name>
</gene>
<comment type="caution">
    <text evidence="1">The sequence shown here is derived from an EMBL/GenBank/DDBJ whole genome shotgun (WGS) entry which is preliminary data.</text>
</comment>
<proteinExistence type="predicted"/>
<accession>A0AAW1Y0D6</accession>
<dbReference type="AlphaFoldDB" id="A0AAW1Y0D6"/>
<evidence type="ECO:0000313" key="2">
    <source>
        <dbReference type="Proteomes" id="UP001457282"/>
    </source>
</evidence>